<protein>
    <submittedName>
        <fullName evidence="2">Uncharacterized protein</fullName>
    </submittedName>
</protein>
<dbReference type="OrthoDB" id="10396151at2759"/>
<evidence type="ECO:0000313" key="2">
    <source>
        <dbReference type="EMBL" id="TVU07144.1"/>
    </source>
</evidence>
<sequence length="173" mass="19687">MVVVRRQEEKLDEQDDDAWAAAHPPKRVPEAWVDYHRSILKEENLPRLLDEDESIAAFFPGGLDAIREINEGMRESIKGSQEMAAISTCQMEIVEKLQASASYFLSMVILLSKVLAFHLDEEIINKMRDLTASESEFTRDHKCECALFVAITLFFIAGNFCFFCQEIKGSFSS</sequence>
<dbReference type="EMBL" id="RWGY01000045">
    <property type="protein sequence ID" value="TVU07144.1"/>
    <property type="molecule type" value="Genomic_DNA"/>
</dbReference>
<proteinExistence type="predicted"/>
<feature type="non-terminal residue" evidence="2">
    <location>
        <position position="1"/>
    </location>
</feature>
<keyword evidence="1" id="KW-1133">Transmembrane helix</keyword>
<feature type="transmembrane region" description="Helical" evidence="1">
    <location>
        <begin position="146"/>
        <end position="164"/>
    </location>
</feature>
<reference evidence="2 3" key="1">
    <citation type="journal article" date="2019" name="Sci. Rep.">
        <title>A high-quality genome of Eragrostis curvula grass provides insights into Poaceae evolution and supports new strategies to enhance forage quality.</title>
        <authorList>
            <person name="Carballo J."/>
            <person name="Santos B.A.C.M."/>
            <person name="Zappacosta D."/>
            <person name="Garbus I."/>
            <person name="Selva J.P."/>
            <person name="Gallo C.A."/>
            <person name="Diaz A."/>
            <person name="Albertini E."/>
            <person name="Caccamo M."/>
            <person name="Echenique V."/>
        </authorList>
    </citation>
    <scope>NUCLEOTIDE SEQUENCE [LARGE SCALE GENOMIC DNA]</scope>
    <source>
        <strain evidence="3">cv. Victoria</strain>
        <tissue evidence="2">Leaf</tissue>
    </source>
</reference>
<dbReference type="Gramene" id="TVU07144">
    <property type="protein sequence ID" value="TVU07144"/>
    <property type="gene ID" value="EJB05_47186"/>
</dbReference>
<evidence type="ECO:0000313" key="3">
    <source>
        <dbReference type="Proteomes" id="UP000324897"/>
    </source>
</evidence>
<keyword evidence="3" id="KW-1185">Reference proteome</keyword>
<keyword evidence="1" id="KW-0472">Membrane</keyword>
<keyword evidence="1" id="KW-0812">Transmembrane</keyword>
<accession>A0A5J9T7A6</accession>
<organism evidence="2 3">
    <name type="scientific">Eragrostis curvula</name>
    <name type="common">weeping love grass</name>
    <dbReference type="NCBI Taxonomy" id="38414"/>
    <lineage>
        <taxon>Eukaryota</taxon>
        <taxon>Viridiplantae</taxon>
        <taxon>Streptophyta</taxon>
        <taxon>Embryophyta</taxon>
        <taxon>Tracheophyta</taxon>
        <taxon>Spermatophyta</taxon>
        <taxon>Magnoliopsida</taxon>
        <taxon>Liliopsida</taxon>
        <taxon>Poales</taxon>
        <taxon>Poaceae</taxon>
        <taxon>PACMAD clade</taxon>
        <taxon>Chloridoideae</taxon>
        <taxon>Eragrostideae</taxon>
        <taxon>Eragrostidinae</taxon>
        <taxon>Eragrostis</taxon>
    </lineage>
</organism>
<comment type="caution">
    <text evidence="2">The sequence shown here is derived from an EMBL/GenBank/DDBJ whole genome shotgun (WGS) entry which is preliminary data.</text>
</comment>
<evidence type="ECO:0000256" key="1">
    <source>
        <dbReference type="SAM" id="Phobius"/>
    </source>
</evidence>
<dbReference type="Proteomes" id="UP000324897">
    <property type="component" value="Unassembled WGS sequence"/>
</dbReference>
<dbReference type="AlphaFoldDB" id="A0A5J9T7A6"/>
<gene>
    <name evidence="2" type="ORF">EJB05_47186</name>
</gene>
<name>A0A5J9T7A6_9POAL</name>